<dbReference type="eggNOG" id="ENOG50338N2">
    <property type="taxonomic scope" value="Bacteria"/>
</dbReference>
<dbReference type="AlphaFoldDB" id="A0A087BH84"/>
<proteinExistence type="predicted"/>
<sequence>MTDEPDMFATSDDLERRWHKLTDGEREKADTHLMDVTDYIKERSPNWRRLQKERPRLLTKVTCDIVRRIMQSDPLDIPGGVTQMNQTTGSFSEQYSFGAPTGDLWLRDDEKRILGINAQRAFSVDMATGEVS</sequence>
<protein>
    <submittedName>
        <fullName evidence="1">Phage protein Gp19/Gp15/Gp42</fullName>
    </submittedName>
</protein>
<reference evidence="1 2" key="1">
    <citation type="submission" date="2014-03" db="EMBL/GenBank/DDBJ databases">
        <title>Genomics of Bifidobacteria.</title>
        <authorList>
            <person name="Ventura M."/>
            <person name="Milani C."/>
            <person name="Lugli G.A."/>
        </authorList>
    </citation>
    <scope>NUCLEOTIDE SEQUENCE [LARGE SCALE GENOMIC DNA]</scope>
    <source>
        <strain evidence="1 2">LMG 11341</strain>
    </source>
</reference>
<comment type="caution">
    <text evidence="1">The sequence shown here is derived from an EMBL/GenBank/DDBJ whole genome shotgun (WGS) entry which is preliminary data.</text>
</comment>
<name>A0A087BH84_9BIFI</name>
<evidence type="ECO:0000313" key="2">
    <source>
        <dbReference type="Proteomes" id="UP000029060"/>
    </source>
</evidence>
<dbReference type="Pfam" id="PF09355">
    <property type="entry name" value="Phage_Gp19"/>
    <property type="match status" value="1"/>
</dbReference>
<organism evidence="1 2">
    <name type="scientific">Bifidobacterium merycicum</name>
    <dbReference type="NCBI Taxonomy" id="78345"/>
    <lineage>
        <taxon>Bacteria</taxon>
        <taxon>Bacillati</taxon>
        <taxon>Actinomycetota</taxon>
        <taxon>Actinomycetes</taxon>
        <taxon>Bifidobacteriales</taxon>
        <taxon>Bifidobacteriaceae</taxon>
        <taxon>Bifidobacterium</taxon>
    </lineage>
</organism>
<accession>A0A087BH84</accession>
<dbReference type="Proteomes" id="UP000029060">
    <property type="component" value="Unassembled WGS sequence"/>
</dbReference>
<dbReference type="STRING" id="78345.BMERY_0878"/>
<dbReference type="InterPro" id="IPR018963">
    <property type="entry name" value="Mycophage_D29_Gp19"/>
</dbReference>
<dbReference type="EMBL" id="JGZC01000006">
    <property type="protein sequence ID" value="KFI70384.1"/>
    <property type="molecule type" value="Genomic_DNA"/>
</dbReference>
<evidence type="ECO:0000313" key="1">
    <source>
        <dbReference type="EMBL" id="KFI70384.1"/>
    </source>
</evidence>
<gene>
    <name evidence="1" type="ORF">BMERY_0878</name>
</gene>
<dbReference type="OrthoDB" id="3194840at2"/>
<dbReference type="RefSeq" id="WP_033523783.1">
    <property type="nucleotide sequence ID" value="NZ_JGZC01000006.1"/>
</dbReference>
<keyword evidence="2" id="KW-1185">Reference proteome</keyword>